<protein>
    <submittedName>
        <fullName evidence="1">Uncharacterized protein</fullName>
    </submittedName>
</protein>
<proteinExistence type="predicted"/>
<dbReference type="AlphaFoldDB" id="A0A0A9CV14"/>
<sequence length="53" mass="6269">MRACLDCKVIPGESVVPQYKLLVADFRFRIRVQRDKHAKVVRTKWWKLRGEAA</sequence>
<reference evidence="1" key="1">
    <citation type="submission" date="2014-09" db="EMBL/GenBank/DDBJ databases">
        <authorList>
            <person name="Magalhaes I.L.F."/>
            <person name="Oliveira U."/>
            <person name="Santos F.R."/>
            <person name="Vidigal T.H.D.A."/>
            <person name="Brescovit A.D."/>
            <person name="Santos A.J."/>
        </authorList>
    </citation>
    <scope>NUCLEOTIDE SEQUENCE</scope>
    <source>
        <tissue evidence="1">Shoot tissue taken approximately 20 cm above the soil surface</tissue>
    </source>
</reference>
<organism evidence="1">
    <name type="scientific">Arundo donax</name>
    <name type="common">Giant reed</name>
    <name type="synonym">Donax arundinaceus</name>
    <dbReference type="NCBI Taxonomy" id="35708"/>
    <lineage>
        <taxon>Eukaryota</taxon>
        <taxon>Viridiplantae</taxon>
        <taxon>Streptophyta</taxon>
        <taxon>Embryophyta</taxon>
        <taxon>Tracheophyta</taxon>
        <taxon>Spermatophyta</taxon>
        <taxon>Magnoliopsida</taxon>
        <taxon>Liliopsida</taxon>
        <taxon>Poales</taxon>
        <taxon>Poaceae</taxon>
        <taxon>PACMAD clade</taxon>
        <taxon>Arundinoideae</taxon>
        <taxon>Arundineae</taxon>
        <taxon>Arundo</taxon>
    </lineage>
</organism>
<reference evidence="1" key="2">
    <citation type="journal article" date="2015" name="Data Brief">
        <title>Shoot transcriptome of the giant reed, Arundo donax.</title>
        <authorList>
            <person name="Barrero R.A."/>
            <person name="Guerrero F.D."/>
            <person name="Moolhuijzen P."/>
            <person name="Goolsby J.A."/>
            <person name="Tidwell J."/>
            <person name="Bellgard S.E."/>
            <person name="Bellgard M.I."/>
        </authorList>
    </citation>
    <scope>NUCLEOTIDE SEQUENCE</scope>
    <source>
        <tissue evidence="1">Shoot tissue taken approximately 20 cm above the soil surface</tissue>
    </source>
</reference>
<dbReference type="EMBL" id="GBRH01220675">
    <property type="protein sequence ID" value="JAD77220.1"/>
    <property type="molecule type" value="Transcribed_RNA"/>
</dbReference>
<evidence type="ECO:0000313" key="1">
    <source>
        <dbReference type="EMBL" id="JAD77220.1"/>
    </source>
</evidence>
<accession>A0A0A9CV14</accession>
<name>A0A0A9CV14_ARUDO</name>